<evidence type="ECO:0000313" key="3">
    <source>
        <dbReference type="Proteomes" id="UP000299102"/>
    </source>
</evidence>
<name>A0A4C1Z102_EUMVA</name>
<reference evidence="2 3" key="1">
    <citation type="journal article" date="2019" name="Commun. Biol.">
        <title>The bagworm genome reveals a unique fibroin gene that provides high tensile strength.</title>
        <authorList>
            <person name="Kono N."/>
            <person name="Nakamura H."/>
            <person name="Ohtoshi R."/>
            <person name="Tomita M."/>
            <person name="Numata K."/>
            <person name="Arakawa K."/>
        </authorList>
    </citation>
    <scope>NUCLEOTIDE SEQUENCE [LARGE SCALE GENOMIC DNA]</scope>
</reference>
<proteinExistence type="predicted"/>
<evidence type="ECO:0000256" key="1">
    <source>
        <dbReference type="SAM" id="MobiDB-lite"/>
    </source>
</evidence>
<organism evidence="2 3">
    <name type="scientific">Eumeta variegata</name>
    <name type="common">Bagworm moth</name>
    <name type="synonym">Eumeta japonica</name>
    <dbReference type="NCBI Taxonomy" id="151549"/>
    <lineage>
        <taxon>Eukaryota</taxon>
        <taxon>Metazoa</taxon>
        <taxon>Ecdysozoa</taxon>
        <taxon>Arthropoda</taxon>
        <taxon>Hexapoda</taxon>
        <taxon>Insecta</taxon>
        <taxon>Pterygota</taxon>
        <taxon>Neoptera</taxon>
        <taxon>Endopterygota</taxon>
        <taxon>Lepidoptera</taxon>
        <taxon>Glossata</taxon>
        <taxon>Ditrysia</taxon>
        <taxon>Tineoidea</taxon>
        <taxon>Psychidae</taxon>
        <taxon>Oiketicinae</taxon>
        <taxon>Eumeta</taxon>
    </lineage>
</organism>
<sequence length="109" mass="12075">MGLTLRAVCGRSVSEDIRKDRATKSQSDGDSALVTARPFADRPYPEAVTRPPGGRSPKSPGRVRREPFGVVKRFVFTHCQIGLHQQPTAALNAPIFVRTTIAFEDLYDY</sequence>
<feature type="compositionally biased region" description="Low complexity" evidence="1">
    <location>
        <begin position="50"/>
        <end position="60"/>
    </location>
</feature>
<accession>A0A4C1Z102</accession>
<comment type="caution">
    <text evidence="2">The sequence shown here is derived from an EMBL/GenBank/DDBJ whole genome shotgun (WGS) entry which is preliminary data.</text>
</comment>
<dbReference type="EMBL" id="BGZK01001500">
    <property type="protein sequence ID" value="GBP81210.1"/>
    <property type="molecule type" value="Genomic_DNA"/>
</dbReference>
<evidence type="ECO:0000313" key="2">
    <source>
        <dbReference type="EMBL" id="GBP81210.1"/>
    </source>
</evidence>
<gene>
    <name evidence="2" type="ORF">EVAR_58048_1</name>
</gene>
<feature type="region of interest" description="Disordered" evidence="1">
    <location>
        <begin position="16"/>
        <end position="65"/>
    </location>
</feature>
<dbReference type="Proteomes" id="UP000299102">
    <property type="component" value="Unassembled WGS sequence"/>
</dbReference>
<protein>
    <submittedName>
        <fullName evidence="2">Uncharacterized protein</fullName>
    </submittedName>
</protein>
<keyword evidence="3" id="KW-1185">Reference proteome</keyword>
<dbReference type="AlphaFoldDB" id="A0A4C1Z102"/>